<comment type="caution">
    <text evidence="1">The sequence shown here is derived from an EMBL/GenBank/DDBJ whole genome shotgun (WGS) entry which is preliminary data.</text>
</comment>
<organism evidence="1 2">
    <name type="scientific">Characodon lateralis</name>
    <dbReference type="NCBI Taxonomy" id="208331"/>
    <lineage>
        <taxon>Eukaryota</taxon>
        <taxon>Metazoa</taxon>
        <taxon>Chordata</taxon>
        <taxon>Craniata</taxon>
        <taxon>Vertebrata</taxon>
        <taxon>Euteleostomi</taxon>
        <taxon>Actinopterygii</taxon>
        <taxon>Neopterygii</taxon>
        <taxon>Teleostei</taxon>
        <taxon>Neoteleostei</taxon>
        <taxon>Acanthomorphata</taxon>
        <taxon>Ovalentaria</taxon>
        <taxon>Atherinomorphae</taxon>
        <taxon>Cyprinodontiformes</taxon>
        <taxon>Goodeidae</taxon>
        <taxon>Characodon</taxon>
    </lineage>
</organism>
<sequence>MLLFLLQAEYAEHTSRSAWDPLTPIPTRFLCNSSFQSCRSEPGFPSLIFSLKPRTSCWSLVGNPEMNTTASSFVAPLNETENRRTSHGGI</sequence>
<proteinExistence type="predicted"/>
<accession>A0ABU7EM16</accession>
<name>A0ABU7EM16_9TELE</name>
<evidence type="ECO:0000313" key="2">
    <source>
        <dbReference type="Proteomes" id="UP001352852"/>
    </source>
</evidence>
<keyword evidence="2" id="KW-1185">Reference proteome</keyword>
<gene>
    <name evidence="1" type="ORF">CHARACLAT_022598</name>
</gene>
<evidence type="ECO:0000313" key="1">
    <source>
        <dbReference type="EMBL" id="MED6288052.1"/>
    </source>
</evidence>
<dbReference type="EMBL" id="JAHUTJ010059695">
    <property type="protein sequence ID" value="MED6288052.1"/>
    <property type="molecule type" value="Genomic_DNA"/>
</dbReference>
<dbReference type="Proteomes" id="UP001352852">
    <property type="component" value="Unassembled WGS sequence"/>
</dbReference>
<reference evidence="1 2" key="1">
    <citation type="submission" date="2021-06" db="EMBL/GenBank/DDBJ databases">
        <authorList>
            <person name="Palmer J.M."/>
        </authorList>
    </citation>
    <scope>NUCLEOTIDE SEQUENCE [LARGE SCALE GENOMIC DNA]</scope>
    <source>
        <strain evidence="1 2">CL_MEX2019</strain>
        <tissue evidence="1">Muscle</tissue>
    </source>
</reference>
<protein>
    <submittedName>
        <fullName evidence="1">Uncharacterized protein</fullName>
    </submittedName>
</protein>